<dbReference type="PANTHER" id="PTHR11667">
    <property type="match status" value="1"/>
</dbReference>
<protein>
    <submittedName>
        <fullName evidence="1">Uncharacterized protein</fullName>
    </submittedName>
</protein>
<evidence type="ECO:0000313" key="1">
    <source>
        <dbReference type="EMBL" id="GIL99060.1"/>
    </source>
</evidence>
<dbReference type="EMBL" id="BNCQ01000006">
    <property type="protein sequence ID" value="GIL99060.1"/>
    <property type="molecule type" value="Genomic_DNA"/>
</dbReference>
<dbReference type="InterPro" id="IPR011989">
    <property type="entry name" value="ARM-like"/>
</dbReference>
<dbReference type="Pfam" id="PF00514">
    <property type="entry name" value="Arm"/>
    <property type="match status" value="1"/>
</dbReference>
<name>A0A8J4G2C9_9CHLO</name>
<evidence type="ECO:0000313" key="2">
    <source>
        <dbReference type="Proteomes" id="UP000722791"/>
    </source>
</evidence>
<dbReference type="SMART" id="SM00185">
    <property type="entry name" value="ARM"/>
    <property type="match status" value="2"/>
</dbReference>
<dbReference type="InterPro" id="IPR000225">
    <property type="entry name" value="Armadillo"/>
</dbReference>
<dbReference type="Proteomes" id="UP000722791">
    <property type="component" value="Unassembled WGS sequence"/>
</dbReference>
<dbReference type="AlphaFoldDB" id="A0A8J4G2C9"/>
<reference evidence="1" key="1">
    <citation type="journal article" date="2021" name="Proc. Natl. Acad. Sci. U.S.A.">
        <title>Three genomes in the algal genus Volvox reveal the fate of a haploid sex-determining region after a transition to homothallism.</title>
        <authorList>
            <person name="Yamamoto K."/>
            <person name="Hamaji T."/>
            <person name="Kawai-Toyooka H."/>
            <person name="Matsuzaki R."/>
            <person name="Takahashi F."/>
            <person name="Nishimura Y."/>
            <person name="Kawachi M."/>
            <person name="Noguchi H."/>
            <person name="Minakuchi Y."/>
            <person name="Umen J.G."/>
            <person name="Toyoda A."/>
            <person name="Nozaki H."/>
        </authorList>
    </citation>
    <scope>NUCLEOTIDE SEQUENCE</scope>
    <source>
        <strain evidence="1">NIES-3785</strain>
    </source>
</reference>
<dbReference type="PANTHER" id="PTHR11667:SF27">
    <property type="entry name" value="ADENYLATE KINASE"/>
    <property type="match status" value="1"/>
</dbReference>
<comment type="caution">
    <text evidence="1">The sequence shown here is derived from an EMBL/GenBank/DDBJ whole genome shotgun (WGS) entry which is preliminary data.</text>
</comment>
<accession>A0A8J4G2C9</accession>
<dbReference type="InterPro" id="IPR016024">
    <property type="entry name" value="ARM-type_fold"/>
</dbReference>
<gene>
    <name evidence="1" type="ORF">Vretimale_4316</name>
</gene>
<sequence length="628" mass="66248">MKRRTAPKARDQFNEEATIGRRRQNVRFESSRQRDVNLRDRRLKVELSGIGASQLSQAALVSLGPDVLAERVKKLIAALQTPQVDLLGVLQQLATLLSTGLHEVVEAAVAGQVVPLLTAILQRRDSQLPPGSTRAAACALELMASASMTAALAVRPAVPVLASQLTAAVAELGSGAAATAAVDRDAALLEAAQLAAPFGAMAGWGYELQDCLTEAGVGSVLLQLLLTTIECAADRASPAVDAVAQVAAGDVALQAQLALLQPGPDPPEVHCCSTALWAVGMLIRDRGDAIASLVAQPALLAGLRRVLLAPTPYPELLRGVAWLVAFCSSVDWPAVIKHLVDDGGLLPGLLLSSMRVARYAAILNGDDPILEEAAKPLHRTLLPLLLAAANIAADPGHTLRVLAELQAPRPLPPGLTATAMQMLLACLQGNVPHRRIHASAAGLMAALAGGARRAGPVEVDVLRKALAEAGVTPVLVELLRGRSMDLRREAAAALAVMTEGAVECDDSRLGRLAMLRTLGVSGKEDQQRVLAAFIDLLRSSIPDAVHAALRFVAVVLRELKGARRLVEELDGIDALEAAQEGRSGLDAPSLQAWAQELVDEYYGIDCEDQEEEDDDDELRETIKYGQDG</sequence>
<organism evidence="1 2">
    <name type="scientific">Volvox reticuliferus</name>
    <dbReference type="NCBI Taxonomy" id="1737510"/>
    <lineage>
        <taxon>Eukaryota</taxon>
        <taxon>Viridiplantae</taxon>
        <taxon>Chlorophyta</taxon>
        <taxon>core chlorophytes</taxon>
        <taxon>Chlorophyceae</taxon>
        <taxon>CS clade</taxon>
        <taxon>Chlamydomonadales</taxon>
        <taxon>Volvocaceae</taxon>
        <taxon>Volvox</taxon>
    </lineage>
</organism>
<proteinExistence type="predicted"/>
<dbReference type="SUPFAM" id="SSF48371">
    <property type="entry name" value="ARM repeat"/>
    <property type="match status" value="1"/>
</dbReference>
<dbReference type="Gene3D" id="1.25.10.10">
    <property type="entry name" value="Leucine-rich Repeat Variant"/>
    <property type="match status" value="1"/>
</dbReference>